<evidence type="ECO:0000313" key="3">
    <source>
        <dbReference type="Proteomes" id="UP000295573"/>
    </source>
</evidence>
<feature type="compositionally biased region" description="Basic and acidic residues" evidence="1">
    <location>
        <begin position="7"/>
        <end position="33"/>
    </location>
</feature>
<proteinExistence type="predicted"/>
<evidence type="ECO:0000313" key="2">
    <source>
        <dbReference type="EMBL" id="TCO42366.1"/>
    </source>
</evidence>
<sequence>MRQLAVTERRIVNEGEPEHEPWPLDPRDPDVMP</sequence>
<keyword evidence="3" id="KW-1185">Reference proteome</keyword>
<protein>
    <submittedName>
        <fullName evidence="2">Uncharacterized protein</fullName>
    </submittedName>
</protein>
<accession>A0A4R2IDW3</accession>
<organism evidence="2 3">
    <name type="scientific">Kribbella antiqua</name>
    <dbReference type="NCBI Taxonomy" id="2512217"/>
    <lineage>
        <taxon>Bacteria</taxon>
        <taxon>Bacillati</taxon>
        <taxon>Actinomycetota</taxon>
        <taxon>Actinomycetes</taxon>
        <taxon>Propionibacteriales</taxon>
        <taxon>Kribbellaceae</taxon>
        <taxon>Kribbella</taxon>
    </lineage>
</organism>
<comment type="caution">
    <text evidence="2">The sequence shown here is derived from an EMBL/GenBank/DDBJ whole genome shotgun (WGS) entry which is preliminary data.</text>
</comment>
<dbReference type="AlphaFoldDB" id="A0A4R2IDW3"/>
<name>A0A4R2IDW3_9ACTN</name>
<reference evidence="2 3" key="1">
    <citation type="journal article" date="2015" name="Stand. Genomic Sci.">
        <title>Genomic Encyclopedia of Bacterial and Archaeal Type Strains, Phase III: the genomes of soil and plant-associated and newly described type strains.</title>
        <authorList>
            <person name="Whitman W.B."/>
            <person name="Woyke T."/>
            <person name="Klenk H.P."/>
            <person name="Zhou Y."/>
            <person name="Lilburn T.G."/>
            <person name="Beck B.J."/>
            <person name="De Vos P."/>
            <person name="Vandamme P."/>
            <person name="Eisen J.A."/>
            <person name="Garrity G."/>
            <person name="Hugenholtz P."/>
            <person name="Kyrpides N.C."/>
        </authorList>
    </citation>
    <scope>NUCLEOTIDE SEQUENCE [LARGE SCALE GENOMIC DNA]</scope>
    <source>
        <strain evidence="2 3">VKM Ac-2541</strain>
    </source>
</reference>
<feature type="region of interest" description="Disordered" evidence="1">
    <location>
        <begin position="1"/>
        <end position="33"/>
    </location>
</feature>
<gene>
    <name evidence="2" type="ORF">EV646_114190</name>
</gene>
<dbReference type="EMBL" id="SLWR01000014">
    <property type="protein sequence ID" value="TCO42366.1"/>
    <property type="molecule type" value="Genomic_DNA"/>
</dbReference>
<dbReference type="Proteomes" id="UP000295573">
    <property type="component" value="Unassembled WGS sequence"/>
</dbReference>
<evidence type="ECO:0000256" key="1">
    <source>
        <dbReference type="SAM" id="MobiDB-lite"/>
    </source>
</evidence>